<evidence type="ECO:0000256" key="1">
    <source>
        <dbReference type="SAM" id="SignalP"/>
    </source>
</evidence>
<dbReference type="InterPro" id="IPR052965">
    <property type="entry name" value="Pigment-catalase-like"/>
</dbReference>
<dbReference type="AlphaFoldDB" id="A0AAW1SQA8"/>
<organism evidence="2 3">
    <name type="scientific">Apatococcus fuscideae</name>
    <dbReference type="NCBI Taxonomy" id="2026836"/>
    <lineage>
        <taxon>Eukaryota</taxon>
        <taxon>Viridiplantae</taxon>
        <taxon>Chlorophyta</taxon>
        <taxon>core chlorophytes</taxon>
        <taxon>Trebouxiophyceae</taxon>
        <taxon>Chlorellales</taxon>
        <taxon>Chlorellaceae</taxon>
        <taxon>Apatococcus</taxon>
    </lineage>
</organism>
<dbReference type="Pfam" id="PF13668">
    <property type="entry name" value="Ferritin_2"/>
    <property type="match status" value="1"/>
</dbReference>
<name>A0AAW1SQA8_9CHLO</name>
<sequence length="435" mass="45913">MLQIACAFVALLCAGVSAQPFQVGTGFGPTGNLRSVDSGGPYNLTLLSVQQYETRAGLLARANYTDKDRIAFLTNVECLEGRFDTFGTLGLDFNDNLTLGSLPTYGFGKANLSADVYQVMSEVAASEQGHALFTRHAGSTVPCPVVNYTAGFNDVLAVAYGLTPPQDISVLFGAPWDPYHSDETYLLSVVFLEELGATGNKGLISQYVNPVLADGQAGLAASATAFAAAERYLLFQRANNTVYPTNETVAQVFARLSAFRDAYDGPQIDDQGLLNTDPRTIALGEANYINLFPTDIRGLTFSRTPQQLINIYTIGSPQGIGGFFPQGLQGVIKTPTGFDQVAGGLDTYPVTANAYTTGQETVAQVGTIAPPVTDAGPYTVPDMLTIIQSQGGLLETSSYTTRGYLPAAPVPYTIAATPKVMVGTPSGQAVDDGSP</sequence>
<accession>A0AAW1SQA8</accession>
<dbReference type="PANTHER" id="PTHR31694">
    <property type="entry name" value="DESICCATION-LIKE PROTEIN"/>
    <property type="match status" value="1"/>
</dbReference>
<feature type="chain" id="PRO_5043519888" evidence="1">
    <location>
        <begin position="19"/>
        <end position="435"/>
    </location>
</feature>
<feature type="signal peptide" evidence="1">
    <location>
        <begin position="1"/>
        <end position="18"/>
    </location>
</feature>
<keyword evidence="1" id="KW-0732">Signal</keyword>
<keyword evidence="3" id="KW-1185">Reference proteome</keyword>
<evidence type="ECO:0000313" key="2">
    <source>
        <dbReference type="EMBL" id="KAK9851662.1"/>
    </source>
</evidence>
<comment type="caution">
    <text evidence="2">The sequence shown here is derived from an EMBL/GenBank/DDBJ whole genome shotgun (WGS) entry which is preliminary data.</text>
</comment>
<dbReference type="PANTHER" id="PTHR31694:SF26">
    <property type="entry name" value="OS05G0151100 PROTEIN"/>
    <property type="match status" value="1"/>
</dbReference>
<dbReference type="Proteomes" id="UP001485043">
    <property type="component" value="Unassembled WGS sequence"/>
</dbReference>
<gene>
    <name evidence="2" type="ORF">WJX84_010093</name>
</gene>
<protein>
    <submittedName>
        <fullName evidence="2">Uncharacterized protein</fullName>
    </submittedName>
</protein>
<proteinExistence type="predicted"/>
<evidence type="ECO:0000313" key="3">
    <source>
        <dbReference type="Proteomes" id="UP001485043"/>
    </source>
</evidence>
<reference evidence="2 3" key="1">
    <citation type="journal article" date="2024" name="Nat. Commun.">
        <title>Phylogenomics reveals the evolutionary origins of lichenization in chlorophyte algae.</title>
        <authorList>
            <person name="Puginier C."/>
            <person name="Libourel C."/>
            <person name="Otte J."/>
            <person name="Skaloud P."/>
            <person name="Haon M."/>
            <person name="Grisel S."/>
            <person name="Petersen M."/>
            <person name="Berrin J.G."/>
            <person name="Delaux P.M."/>
            <person name="Dal Grande F."/>
            <person name="Keller J."/>
        </authorList>
    </citation>
    <scope>NUCLEOTIDE SEQUENCE [LARGE SCALE GENOMIC DNA]</scope>
    <source>
        <strain evidence="2 3">SAG 2523</strain>
    </source>
</reference>
<dbReference type="EMBL" id="JALJOV010001233">
    <property type="protein sequence ID" value="KAK9851662.1"/>
    <property type="molecule type" value="Genomic_DNA"/>
</dbReference>